<dbReference type="EMBL" id="NAJO01000002">
    <property type="protein sequence ID" value="OQO14110.1"/>
    <property type="molecule type" value="Genomic_DNA"/>
</dbReference>
<protein>
    <submittedName>
        <fullName evidence="2">Uncharacterized protein</fullName>
    </submittedName>
</protein>
<organism evidence="2 3">
    <name type="scientific">Cryoendolithus antarcticus</name>
    <dbReference type="NCBI Taxonomy" id="1507870"/>
    <lineage>
        <taxon>Eukaryota</taxon>
        <taxon>Fungi</taxon>
        <taxon>Dikarya</taxon>
        <taxon>Ascomycota</taxon>
        <taxon>Pezizomycotina</taxon>
        <taxon>Dothideomycetes</taxon>
        <taxon>Dothideomycetidae</taxon>
        <taxon>Cladosporiales</taxon>
        <taxon>Cladosporiaceae</taxon>
        <taxon>Cryoendolithus</taxon>
    </lineage>
</organism>
<evidence type="ECO:0000256" key="1">
    <source>
        <dbReference type="SAM" id="MobiDB-lite"/>
    </source>
</evidence>
<evidence type="ECO:0000313" key="2">
    <source>
        <dbReference type="EMBL" id="OQO14110.1"/>
    </source>
</evidence>
<dbReference type="Proteomes" id="UP000192596">
    <property type="component" value="Unassembled WGS sequence"/>
</dbReference>
<gene>
    <name evidence="2" type="ORF">B0A48_00986</name>
</gene>
<keyword evidence="3" id="KW-1185">Reference proteome</keyword>
<evidence type="ECO:0000313" key="3">
    <source>
        <dbReference type="Proteomes" id="UP000192596"/>
    </source>
</evidence>
<dbReference type="AlphaFoldDB" id="A0A1V8TRY2"/>
<proteinExistence type="predicted"/>
<reference evidence="3" key="1">
    <citation type="submission" date="2017-03" db="EMBL/GenBank/DDBJ databases">
        <title>Genomes of endolithic fungi from Antarctica.</title>
        <authorList>
            <person name="Coleine C."/>
            <person name="Masonjones S."/>
            <person name="Stajich J.E."/>
        </authorList>
    </citation>
    <scope>NUCLEOTIDE SEQUENCE [LARGE SCALE GENOMIC DNA]</scope>
    <source>
        <strain evidence="3">CCFEE 5527</strain>
    </source>
</reference>
<feature type="region of interest" description="Disordered" evidence="1">
    <location>
        <begin position="399"/>
        <end position="464"/>
    </location>
</feature>
<feature type="region of interest" description="Disordered" evidence="1">
    <location>
        <begin position="163"/>
        <end position="245"/>
    </location>
</feature>
<sequence length="464" mass="51035">MRAENHLEARGSRVWRFAKMFSAKRDMDDFLINPTVPTIASMENQNEVLRATQKQVVSARRSLELLSISKGETSLSACKDGPIEGGDPLEEQLQWRGYDSDEEGVSTPADSDSYSICSASSGEIVEAVAVPARLSLFIPKTPTTDTPRTERQLYRAQAVIMRPMGKTNSQASPKLVNIPASPRTHRSTPSSSSRGFPFAEEQSQRSQPTDDSLHNDSFPSTPRMSSEGRSIDSIPSTPATSTDGASQILSLKLREQASFAPTEPVRATAPDVTKGQSWREFLTYDDPYPLKTQIKDHMFSPVVPTRRKVPTKAAKPAKPAPIKGQSWREFLSYDDPYPLRSQMHDHMIAPLVPTKKGFKKFGSAMGMGRTDRATVNAYKGISASLAEAKYSTQSLVKSKAAKPEVYMPSRPSTSSQRPKLIPRGASERELPLKLPPVPKSYAPSGAPMKLQKERRVSSEVGLAR</sequence>
<dbReference type="InParanoid" id="A0A1V8TRY2"/>
<accession>A0A1V8TRY2</accession>
<name>A0A1V8TRY2_9PEZI</name>
<feature type="compositionally biased region" description="Polar residues" evidence="1">
    <location>
        <begin position="204"/>
        <end position="245"/>
    </location>
</feature>
<comment type="caution">
    <text evidence="2">The sequence shown here is derived from an EMBL/GenBank/DDBJ whole genome shotgun (WGS) entry which is preliminary data.</text>
</comment>
<dbReference type="OrthoDB" id="3926619at2759"/>